<sequence length="930" mass="99059">MNRLQTLEAAGQAVWLDFIDRKFMAEGGLKKLVEEDGLTGVTSNPSIFEKAMGHGDAYDAQLKAEVEGDPRTVEGTYEALAIKDIQDACDTLRPVYDRLDAKDGYVSMEVSPYLAMETETTLAAAKRLWGEVNRPNLMIKIPGTDPGVPAIHDAIEAGVNINVTLLFSLDAYKKVLEAYISGLEARVAKGEAIDRIASVASFFVSRIDGMIDKKIDALGTDEAKAIRGKVAIANAKLAYQHYLEVSGSARWRALAEKGAQPQRLLWASTGTKDKAYSDVLYVETLIGRDTVNTMPPATMDAFRDHGETSNSLVADIDDAEKVLATAEKLGLDLDGVTAQLVKDGVKSFADAADALYGAIAAKRGKLLEGKLDTIQADLPADLDANVKDAIEKARSEGWARKLWAHDASMWTGGDEGKWLGWLPAAEGKQVDIAALQSLTQEAKKYKDVVLLGMGGSSLGPEVMGLILGGGSPRLHALDSTDPGQVATVADSIDPANTLFIVSSKSGSTMEPELLRAYFFARCEQAVGEGKAGGRFVAVTDPGSKLEAAAKKDGFAHIFYGDPTIGGRYSVLSVFGMVPSAAIGIDVAGFFDVVKVMTHSVGPDAPPAANPGFELGAIIGAAAVAGRDKLTLVPSPSLKPFGSWLEQLIAESTGKQGKGIVPVDLEPLGEPADYGDDRLFVHLHLDGDEMSADHAKLDALQASGQPIVTIKLAKKEDIGQEFVRWEVATAVAGAIIGIDPFDQPDVEDAKIQTRELIGEYEKSGSLKPETAFFKDNDFAFYAPAKIEGGDAAAILKAHLSTANAGDYFGFLAYIERNEAHEAAIEAMRVDVRDAKTIATVAGFGPRFLHSTGQAYKGGPKEGIFLTITREPSQDIAIPGNRASFGTVQLAQARGDMDVLASRGQRVLRVHLKDEKSGPEALARALEAATKA</sequence>
<keyword evidence="12" id="KW-0312">Gluconeogenesis</keyword>
<keyword evidence="14" id="KW-1185">Reference proteome</keyword>
<comment type="pathway">
    <text evidence="3 11">Carbohydrate degradation; pentose phosphate pathway; D-glyceraldehyde 3-phosphate and beta-D-fructose 6-phosphate from D-ribose 5-phosphate and D-xylulose 5-phosphate (non-oxidative stage): step 2/3.</text>
</comment>
<organism evidence="13 14">
    <name type="scientific">Sphingomonas chungangi</name>
    <dbReference type="NCBI Taxonomy" id="2683589"/>
    <lineage>
        <taxon>Bacteria</taxon>
        <taxon>Pseudomonadati</taxon>
        <taxon>Pseudomonadota</taxon>
        <taxon>Alphaproteobacteria</taxon>
        <taxon>Sphingomonadales</taxon>
        <taxon>Sphingomonadaceae</taxon>
        <taxon>Sphingomonas</taxon>
    </lineage>
</organism>
<dbReference type="InterPro" id="IPR035476">
    <property type="entry name" value="SIS_PGI_1"/>
</dbReference>
<evidence type="ECO:0000256" key="2">
    <source>
        <dbReference type="ARBA" id="ARBA00004496"/>
    </source>
</evidence>
<dbReference type="Gene3D" id="3.20.20.70">
    <property type="entry name" value="Aldolase class I"/>
    <property type="match status" value="1"/>
</dbReference>
<dbReference type="EMBL" id="JACEIB010000003">
    <property type="protein sequence ID" value="MBA2933318.1"/>
    <property type="molecule type" value="Genomic_DNA"/>
</dbReference>
<dbReference type="CDD" id="cd05015">
    <property type="entry name" value="SIS_PGI_1"/>
    <property type="match status" value="1"/>
</dbReference>
<comment type="caution">
    <text evidence="13">The sequence shown here is derived from an EMBL/GenBank/DDBJ whole genome shotgun (WGS) entry which is preliminary data.</text>
</comment>
<feature type="active site" description="Schiff-base intermediate with substrate" evidence="11">
    <location>
        <position position="140"/>
    </location>
</feature>
<dbReference type="UniPathway" id="UPA00109">
    <property type="reaction ID" value="UER00181"/>
</dbReference>
<comment type="similarity">
    <text evidence="4 11">Belongs to the transaldolase family. Type 2 subfamily.</text>
</comment>
<dbReference type="GO" id="GO:0006094">
    <property type="term" value="P:gluconeogenesis"/>
    <property type="evidence" value="ECO:0007669"/>
    <property type="project" value="UniProtKB-KW"/>
</dbReference>
<reference evidence="13 14" key="1">
    <citation type="submission" date="2020-07" db="EMBL/GenBank/DDBJ databases">
        <authorList>
            <person name="Sun Q."/>
        </authorList>
    </citation>
    <scope>NUCLEOTIDE SEQUENCE [LARGE SCALE GENOMIC DNA]</scope>
    <source>
        <strain evidence="13 14">CGMCC 1.13654</strain>
    </source>
</reference>
<name>A0A838L6X6_9SPHN</name>
<evidence type="ECO:0000256" key="4">
    <source>
        <dbReference type="ARBA" id="ARBA00008426"/>
    </source>
</evidence>
<evidence type="ECO:0000256" key="3">
    <source>
        <dbReference type="ARBA" id="ARBA00004857"/>
    </source>
</evidence>
<keyword evidence="12 13" id="KW-0413">Isomerase</keyword>
<dbReference type="UniPathway" id="UPA00115">
    <property type="reaction ID" value="UER00414"/>
</dbReference>
<gene>
    <name evidence="11" type="primary">tal</name>
    <name evidence="13" type="ORF">HZF05_04340</name>
</gene>
<dbReference type="HAMAP" id="MF_00493">
    <property type="entry name" value="Transaldolase_2"/>
    <property type="match status" value="1"/>
</dbReference>
<dbReference type="CDD" id="cd00955">
    <property type="entry name" value="Transaldolase_like"/>
    <property type="match status" value="1"/>
</dbReference>
<keyword evidence="12" id="KW-0324">Glycolysis</keyword>
<evidence type="ECO:0000256" key="1">
    <source>
        <dbReference type="ARBA" id="ARBA00003518"/>
    </source>
</evidence>
<dbReference type="GO" id="GO:0004347">
    <property type="term" value="F:glucose-6-phosphate isomerase activity"/>
    <property type="evidence" value="ECO:0007669"/>
    <property type="project" value="UniProtKB-EC"/>
</dbReference>
<evidence type="ECO:0000256" key="8">
    <source>
        <dbReference type="ARBA" id="ARBA00023126"/>
    </source>
</evidence>
<comment type="function">
    <text evidence="1 11">Transaldolase is important for the balance of metabolites in the pentose-phosphate pathway.</text>
</comment>
<dbReference type="GO" id="GO:0005737">
    <property type="term" value="C:cytoplasm"/>
    <property type="evidence" value="ECO:0007669"/>
    <property type="project" value="UniProtKB-SubCell"/>
</dbReference>
<evidence type="ECO:0000256" key="12">
    <source>
        <dbReference type="RuleBase" id="RU000612"/>
    </source>
</evidence>
<keyword evidence="6 11" id="KW-0963">Cytoplasm</keyword>
<dbReference type="PROSITE" id="PS01054">
    <property type="entry name" value="TRANSALDOLASE_1"/>
    <property type="match status" value="1"/>
</dbReference>
<evidence type="ECO:0000256" key="7">
    <source>
        <dbReference type="ARBA" id="ARBA00022679"/>
    </source>
</evidence>
<dbReference type="AlphaFoldDB" id="A0A838L6X6"/>
<dbReference type="InterPro" id="IPR001672">
    <property type="entry name" value="G6P_Isomerase"/>
</dbReference>
<keyword evidence="9 11" id="KW-0704">Schiff base</keyword>
<keyword evidence="7 11" id="KW-0808">Transferase</keyword>
<dbReference type="PROSITE" id="PS51463">
    <property type="entry name" value="P_GLUCOSE_ISOMERASE_3"/>
    <property type="match status" value="1"/>
</dbReference>
<comment type="catalytic activity">
    <reaction evidence="12">
        <text>alpha-D-glucose 6-phosphate = beta-D-fructose 6-phosphate</text>
        <dbReference type="Rhea" id="RHEA:11816"/>
        <dbReference type="ChEBI" id="CHEBI:57634"/>
        <dbReference type="ChEBI" id="CHEBI:58225"/>
        <dbReference type="EC" id="5.3.1.9"/>
    </reaction>
</comment>
<protein>
    <recommendedName>
        <fullName evidence="5 11">Transaldolase</fullName>
        <ecNumber evidence="5 11">2.2.1.2</ecNumber>
    </recommendedName>
</protein>
<dbReference type="Proteomes" id="UP000570166">
    <property type="component" value="Unassembled WGS sequence"/>
</dbReference>
<dbReference type="SUPFAM" id="SSF51569">
    <property type="entry name" value="Aldolase"/>
    <property type="match status" value="1"/>
</dbReference>
<dbReference type="NCBIfam" id="NF007080">
    <property type="entry name" value="PRK09533.1"/>
    <property type="match status" value="1"/>
</dbReference>
<evidence type="ECO:0000256" key="11">
    <source>
        <dbReference type="HAMAP-Rule" id="MF_00493"/>
    </source>
</evidence>
<proteinExistence type="inferred from homology"/>
<dbReference type="Gene3D" id="3.40.50.10490">
    <property type="entry name" value="Glucose-6-phosphate isomerase like protein, domain 1"/>
    <property type="match status" value="3"/>
</dbReference>
<dbReference type="InterPro" id="IPR046348">
    <property type="entry name" value="SIS_dom_sf"/>
</dbReference>
<dbReference type="NCBIfam" id="TIGR00876">
    <property type="entry name" value="tal_mycobact"/>
    <property type="match status" value="1"/>
</dbReference>
<accession>A0A838L6X6</accession>
<dbReference type="SUPFAM" id="SSF53697">
    <property type="entry name" value="SIS domain"/>
    <property type="match status" value="1"/>
</dbReference>
<dbReference type="NCBIfam" id="NF002881">
    <property type="entry name" value="PRK03343.1"/>
    <property type="match status" value="1"/>
</dbReference>
<keyword evidence="8 11" id="KW-0570">Pentose shunt</keyword>
<comment type="subcellular location">
    <subcellularLocation>
        <location evidence="2 11">Cytoplasm</location>
    </subcellularLocation>
</comment>
<dbReference type="InterPro" id="IPR018225">
    <property type="entry name" value="Transaldolase_AS"/>
</dbReference>
<comment type="pathway">
    <text evidence="12">Carbohydrate degradation; glycolysis; D-glyceraldehyde 3-phosphate and glycerone phosphate from D-glucose: step 2/4.</text>
</comment>
<dbReference type="GO" id="GO:0097367">
    <property type="term" value="F:carbohydrate derivative binding"/>
    <property type="evidence" value="ECO:0007669"/>
    <property type="project" value="InterPro"/>
</dbReference>
<dbReference type="Pfam" id="PF00923">
    <property type="entry name" value="TAL_FSA"/>
    <property type="match status" value="1"/>
</dbReference>
<evidence type="ECO:0000256" key="10">
    <source>
        <dbReference type="ARBA" id="ARBA00048810"/>
    </source>
</evidence>
<dbReference type="GO" id="GO:0004801">
    <property type="term" value="F:transaldolase activity"/>
    <property type="evidence" value="ECO:0007669"/>
    <property type="project" value="UniProtKB-UniRule"/>
</dbReference>
<evidence type="ECO:0000256" key="6">
    <source>
        <dbReference type="ARBA" id="ARBA00022490"/>
    </source>
</evidence>
<dbReference type="Pfam" id="PF00342">
    <property type="entry name" value="PGI"/>
    <property type="match status" value="1"/>
</dbReference>
<dbReference type="InterPro" id="IPR013785">
    <property type="entry name" value="Aldolase_TIM"/>
</dbReference>
<evidence type="ECO:0000256" key="9">
    <source>
        <dbReference type="ARBA" id="ARBA00023270"/>
    </source>
</evidence>
<dbReference type="InterPro" id="IPR001585">
    <property type="entry name" value="TAL/FSA"/>
</dbReference>
<dbReference type="PANTHER" id="PTHR10683:SF31">
    <property type="entry name" value="TRANSALDOLASE"/>
    <property type="match status" value="1"/>
</dbReference>
<evidence type="ECO:0000256" key="5">
    <source>
        <dbReference type="ARBA" id="ARBA00013151"/>
    </source>
</evidence>
<dbReference type="PRINTS" id="PR00662">
    <property type="entry name" value="G6PISOMERASE"/>
</dbReference>
<dbReference type="InterPro" id="IPR004732">
    <property type="entry name" value="Transaldolase_2"/>
</dbReference>
<comment type="similarity">
    <text evidence="12">Belongs to the GPI family.</text>
</comment>
<dbReference type="PANTHER" id="PTHR10683">
    <property type="entry name" value="TRANSALDOLASE"/>
    <property type="match status" value="1"/>
</dbReference>
<comment type="catalytic activity">
    <reaction evidence="10 11">
        <text>D-sedoheptulose 7-phosphate + D-glyceraldehyde 3-phosphate = D-erythrose 4-phosphate + beta-D-fructose 6-phosphate</text>
        <dbReference type="Rhea" id="RHEA:17053"/>
        <dbReference type="ChEBI" id="CHEBI:16897"/>
        <dbReference type="ChEBI" id="CHEBI:57483"/>
        <dbReference type="ChEBI" id="CHEBI:57634"/>
        <dbReference type="ChEBI" id="CHEBI:59776"/>
        <dbReference type="EC" id="2.2.1.2"/>
    </reaction>
</comment>
<dbReference type="EC" id="2.2.1.2" evidence="5 11"/>
<evidence type="ECO:0000313" key="13">
    <source>
        <dbReference type="EMBL" id="MBA2933318.1"/>
    </source>
</evidence>
<evidence type="ECO:0000313" key="14">
    <source>
        <dbReference type="Proteomes" id="UP000570166"/>
    </source>
</evidence>
<dbReference type="GO" id="GO:0006098">
    <property type="term" value="P:pentose-phosphate shunt"/>
    <property type="evidence" value="ECO:0007669"/>
    <property type="project" value="UniProtKB-UniRule"/>
</dbReference>
<dbReference type="GO" id="GO:0006096">
    <property type="term" value="P:glycolytic process"/>
    <property type="evidence" value="ECO:0007669"/>
    <property type="project" value="UniProtKB-UniPathway"/>
</dbReference>